<proteinExistence type="predicted"/>
<gene>
    <name evidence="1" type="ORF">g.4024</name>
</gene>
<reference evidence="1" key="1">
    <citation type="submission" date="2018-04" db="EMBL/GenBank/DDBJ databases">
        <title>Transcriptome of Schizaphis graminum biotype I.</title>
        <authorList>
            <person name="Scully E.D."/>
            <person name="Geib S.M."/>
            <person name="Palmer N.A."/>
            <person name="Koch K."/>
            <person name="Bradshaw J."/>
            <person name="Heng-Moss T."/>
            <person name="Sarath G."/>
        </authorList>
    </citation>
    <scope>NUCLEOTIDE SEQUENCE</scope>
</reference>
<sequence length="149" mass="16754">MKLAQKIQNYASISKVTIFSRAMVNYVSVYTNDHTMPAKISSVANVLYEKLYSRFDQHESNEVVMHSILLDPRFKKQGFPNDYRYQLAYQSLSSKVQGVSVGQDTQEPEGTIDIGPLSEPETIWKDFDNRVDAVCGGLNVTVAGILELD</sequence>
<dbReference type="AlphaFoldDB" id="A0A2S2NA31"/>
<evidence type="ECO:0000313" key="1">
    <source>
        <dbReference type="EMBL" id="MBY14020.1"/>
    </source>
</evidence>
<accession>A0A2S2NA31</accession>
<name>A0A2S2NA31_SCHGA</name>
<protein>
    <submittedName>
        <fullName evidence="1">Uncharacterized protein</fullName>
    </submittedName>
</protein>
<organism evidence="1">
    <name type="scientific">Schizaphis graminum</name>
    <name type="common">Green bug aphid</name>
    <dbReference type="NCBI Taxonomy" id="13262"/>
    <lineage>
        <taxon>Eukaryota</taxon>
        <taxon>Metazoa</taxon>
        <taxon>Ecdysozoa</taxon>
        <taxon>Arthropoda</taxon>
        <taxon>Hexapoda</taxon>
        <taxon>Insecta</taxon>
        <taxon>Pterygota</taxon>
        <taxon>Neoptera</taxon>
        <taxon>Paraneoptera</taxon>
        <taxon>Hemiptera</taxon>
        <taxon>Sternorrhyncha</taxon>
        <taxon>Aphidomorpha</taxon>
        <taxon>Aphidoidea</taxon>
        <taxon>Aphididae</taxon>
        <taxon>Aphidini</taxon>
        <taxon>Schizaphis</taxon>
    </lineage>
</organism>
<dbReference type="EMBL" id="GGMR01001401">
    <property type="protein sequence ID" value="MBY14020.1"/>
    <property type="molecule type" value="Transcribed_RNA"/>
</dbReference>